<keyword evidence="2 4" id="KW-0689">Ribosomal protein</keyword>
<gene>
    <name evidence="4" type="primary">rps9</name>
    <name evidence="4" type="ORF">CspTHAL103_174</name>
</gene>
<organism evidence="4">
    <name type="scientific">Cyanidium sp. THAL103</name>
    <dbReference type="NCBI Taxonomy" id="3027999"/>
    <lineage>
        <taxon>Eukaryota</taxon>
        <taxon>Rhodophyta</taxon>
        <taxon>Bangiophyceae</taxon>
        <taxon>Cyanidiales</taxon>
        <taxon>Cyanidiaceae</taxon>
        <taxon>Cyanidium</taxon>
    </lineage>
</organism>
<name>A0A9Y1I490_9RHOD</name>
<dbReference type="GO" id="GO:0015935">
    <property type="term" value="C:small ribosomal subunit"/>
    <property type="evidence" value="ECO:0007669"/>
    <property type="project" value="TreeGrafter"/>
</dbReference>
<protein>
    <submittedName>
        <fullName evidence="4">Ribosomal protein S9</fullName>
    </submittedName>
</protein>
<evidence type="ECO:0000313" key="4">
    <source>
        <dbReference type="EMBL" id="WDB00099.1"/>
    </source>
</evidence>
<dbReference type="NCBIfam" id="NF001099">
    <property type="entry name" value="PRK00132.1"/>
    <property type="match status" value="1"/>
</dbReference>
<sequence>MSINNYHSIGRRKSSIARIYIQEKEEIFEKLIILVNNHDLKIYFQNNSQYIHEVMSVFKLLEITCGYVLNIKVFGGGIHSQSHAIRLGIARIFCKILPESRSILKSEGYLKRDSRIKERRKYGLKKARKAPQFSKR</sequence>
<evidence type="ECO:0000256" key="1">
    <source>
        <dbReference type="ARBA" id="ARBA00005251"/>
    </source>
</evidence>
<dbReference type="InterPro" id="IPR000754">
    <property type="entry name" value="Ribosomal_uS9"/>
</dbReference>
<dbReference type="InterPro" id="IPR020568">
    <property type="entry name" value="Ribosomal_Su5_D2-typ_SF"/>
</dbReference>
<dbReference type="InterPro" id="IPR014721">
    <property type="entry name" value="Ribsml_uS5_D2-typ_fold_subgr"/>
</dbReference>
<reference evidence="4" key="1">
    <citation type="journal article" date="2023" name="J. Phycol.">
        <title>Revised classification of the Cyanidiophyceae based on plastid genome data with descriptions of the Cavernulicolales ord. nov. and Galdieriales ord. nov. (Rhodophyta).</title>
        <authorList>
            <person name="Park S.I."/>
            <person name="Cho C.H."/>
            <person name="Ciniglia C."/>
            <person name="Huang T.Y."/>
            <person name="Liu S.L."/>
            <person name="Bustamante D.E."/>
            <person name="Calderon M.S."/>
            <person name="Mansilla A."/>
            <person name="McDermott T."/>
            <person name="Andersen R.A."/>
            <person name="Yoon H.S."/>
        </authorList>
    </citation>
    <scope>NUCLEOTIDE SEQUENCE</scope>
</reference>
<keyword evidence="3" id="KW-0687">Ribonucleoprotein</keyword>
<accession>A0A9Y1I490</accession>
<dbReference type="PANTHER" id="PTHR21569:SF1">
    <property type="entry name" value="SMALL RIBOSOMAL SUBUNIT PROTEIN US9M"/>
    <property type="match status" value="1"/>
</dbReference>
<dbReference type="PANTHER" id="PTHR21569">
    <property type="entry name" value="RIBOSOMAL PROTEIN S9"/>
    <property type="match status" value="1"/>
</dbReference>
<dbReference type="GO" id="GO:0003723">
    <property type="term" value="F:RNA binding"/>
    <property type="evidence" value="ECO:0007669"/>
    <property type="project" value="TreeGrafter"/>
</dbReference>
<dbReference type="Gene3D" id="3.30.230.10">
    <property type="match status" value="1"/>
</dbReference>
<dbReference type="GO" id="GO:0006412">
    <property type="term" value="P:translation"/>
    <property type="evidence" value="ECO:0007669"/>
    <property type="project" value="InterPro"/>
</dbReference>
<comment type="similarity">
    <text evidence="1">Belongs to the universal ribosomal protein uS9 family.</text>
</comment>
<dbReference type="Pfam" id="PF00380">
    <property type="entry name" value="Ribosomal_S9"/>
    <property type="match status" value="1"/>
</dbReference>
<evidence type="ECO:0000256" key="3">
    <source>
        <dbReference type="ARBA" id="ARBA00023274"/>
    </source>
</evidence>
<dbReference type="AlphaFoldDB" id="A0A9Y1I490"/>
<dbReference type="InterPro" id="IPR023035">
    <property type="entry name" value="Ribosomal_uS9_bac/plastid"/>
</dbReference>
<keyword evidence="4" id="KW-0934">Plastid</keyword>
<proteinExistence type="inferred from homology"/>
<geneLocation type="plastid" evidence="4"/>
<dbReference type="EMBL" id="OP616817">
    <property type="protein sequence ID" value="WDB00099.1"/>
    <property type="molecule type" value="Genomic_DNA"/>
</dbReference>
<dbReference type="SUPFAM" id="SSF54211">
    <property type="entry name" value="Ribosomal protein S5 domain 2-like"/>
    <property type="match status" value="1"/>
</dbReference>
<dbReference type="HAMAP" id="MF_00532_B">
    <property type="entry name" value="Ribosomal_uS9_B"/>
    <property type="match status" value="1"/>
</dbReference>
<dbReference type="GO" id="GO:0003735">
    <property type="term" value="F:structural constituent of ribosome"/>
    <property type="evidence" value="ECO:0007669"/>
    <property type="project" value="InterPro"/>
</dbReference>
<evidence type="ECO:0000256" key="2">
    <source>
        <dbReference type="ARBA" id="ARBA00022980"/>
    </source>
</evidence>
<dbReference type="GO" id="GO:0005737">
    <property type="term" value="C:cytoplasm"/>
    <property type="evidence" value="ECO:0007669"/>
    <property type="project" value="UniProtKB-ARBA"/>
</dbReference>